<proteinExistence type="predicted"/>
<evidence type="ECO:0000313" key="1">
    <source>
        <dbReference type="EMBL" id="TSB01480.1"/>
    </source>
</evidence>
<dbReference type="OrthoDB" id="8480631at2"/>
<evidence type="ECO:0000313" key="2">
    <source>
        <dbReference type="Proteomes" id="UP000320160"/>
    </source>
</evidence>
<dbReference type="Proteomes" id="UP000320160">
    <property type="component" value="Unassembled WGS sequence"/>
</dbReference>
<sequence>MPSKTTPPEWRRAFLRALGRCANVREAARIAGIDHATAYQYRKRNPHFAQLWAAALEAGRAALAAGRVPEDVALNDSRPRTIRSSRSGKTCVMATGEGRWNEEVEEKFFTRLAETGNVREAARAIGMSTTALYNRRKIWPAFDQRWDEVVALATERLALSLLTSANNLLAQQEPPLPEFADMSVDQAIRVAQLYEARLRQNGRLRRYDRKRPPVDVEKVKAEIIEKCERMARAAQK</sequence>
<dbReference type="AlphaFoldDB" id="A0A553W9W0"/>
<evidence type="ECO:0008006" key="3">
    <source>
        <dbReference type="Google" id="ProtNLM"/>
    </source>
</evidence>
<dbReference type="EMBL" id="VKKU01000002">
    <property type="protein sequence ID" value="TSB01480.1"/>
    <property type="molecule type" value="Genomic_DNA"/>
</dbReference>
<gene>
    <name evidence="1" type="ORF">FOM92_09820</name>
</gene>
<organism evidence="1 2">
    <name type="scientific">Sphingorhabdus contaminans</name>
    <dbReference type="NCBI Taxonomy" id="1343899"/>
    <lineage>
        <taxon>Bacteria</taxon>
        <taxon>Pseudomonadati</taxon>
        <taxon>Pseudomonadota</taxon>
        <taxon>Alphaproteobacteria</taxon>
        <taxon>Sphingomonadales</taxon>
        <taxon>Sphingomonadaceae</taxon>
        <taxon>Sphingorhabdus</taxon>
    </lineage>
</organism>
<dbReference type="RefSeq" id="WP_143776700.1">
    <property type="nucleotide sequence ID" value="NZ_VKKU01000002.1"/>
</dbReference>
<accession>A0A553W9W0</accession>
<keyword evidence="2" id="KW-1185">Reference proteome</keyword>
<protein>
    <recommendedName>
        <fullName evidence="3">DNA binding HTH domain-containing protein</fullName>
    </recommendedName>
</protein>
<name>A0A553W9W0_9SPHN</name>
<reference evidence="1 2" key="1">
    <citation type="submission" date="2019-07" db="EMBL/GenBank/DDBJ databases">
        <authorList>
            <person name="Park M."/>
        </authorList>
    </citation>
    <scope>NUCLEOTIDE SEQUENCE [LARGE SCALE GENOMIC DNA]</scope>
    <source>
        <strain evidence="1 2">KCTC32445</strain>
    </source>
</reference>
<comment type="caution">
    <text evidence="1">The sequence shown here is derived from an EMBL/GenBank/DDBJ whole genome shotgun (WGS) entry which is preliminary data.</text>
</comment>